<dbReference type="InterPro" id="IPR002645">
    <property type="entry name" value="STAS_dom"/>
</dbReference>
<dbReference type="SUPFAM" id="SSF52091">
    <property type="entry name" value="SpoIIaa-like"/>
    <property type="match status" value="1"/>
</dbReference>
<dbReference type="PROSITE" id="PS50801">
    <property type="entry name" value="STAS"/>
    <property type="match status" value="1"/>
</dbReference>
<dbReference type="InterPro" id="IPR036513">
    <property type="entry name" value="STAS_dom_sf"/>
</dbReference>
<organism evidence="3 4">
    <name type="scientific">Virgibacillus kekensis</name>
    <dbReference type="NCBI Taxonomy" id="202261"/>
    <lineage>
        <taxon>Bacteria</taxon>
        <taxon>Bacillati</taxon>
        <taxon>Bacillota</taxon>
        <taxon>Bacilli</taxon>
        <taxon>Bacillales</taxon>
        <taxon>Bacillaceae</taxon>
        <taxon>Virgibacillus</taxon>
    </lineage>
</organism>
<feature type="domain" description="STAS" evidence="2">
    <location>
        <begin position="155"/>
        <end position="266"/>
    </location>
</feature>
<evidence type="ECO:0000256" key="1">
    <source>
        <dbReference type="ARBA" id="ARBA00022553"/>
    </source>
</evidence>
<sequence length="271" mass="30073">MANDEMIQQEVSFVGEKISELKHEIAAKMAKGGSQSEEAMAVRLEFLQILIDAFHSEKGVSDRVSVFGRRTGELALEYGASFDDFLKNTSRMRNVIWLSIKEVLIDSDVSVETIFEVARIINPLIDDAVYSFSSAYIESFKKAIQKEHDQFLTLSAPIVPLMEGTAVLPIIGGVDTERAELIMNKAMKEAGQRNITHLFMDLSGTPMVDTMVAYNIFKIIQSLDMVGVKTIIAGIRPEVAQTIISLGIDFSNIQTYSSLKQALSRHKVFAS</sequence>
<evidence type="ECO:0000313" key="3">
    <source>
        <dbReference type="EMBL" id="MFC4559543.1"/>
    </source>
</evidence>
<dbReference type="PANTHER" id="PTHR33745">
    <property type="entry name" value="RSBT ANTAGONIST PROTEIN RSBS-RELATED"/>
    <property type="match status" value="1"/>
</dbReference>
<dbReference type="EMBL" id="JBHSFU010000009">
    <property type="protein sequence ID" value="MFC4559543.1"/>
    <property type="molecule type" value="Genomic_DNA"/>
</dbReference>
<gene>
    <name evidence="3" type="ORF">ACFO3D_15190</name>
</gene>
<keyword evidence="1" id="KW-0597">Phosphoprotein</keyword>
<dbReference type="Gene3D" id="3.30.750.24">
    <property type="entry name" value="STAS domain"/>
    <property type="match status" value="1"/>
</dbReference>
<dbReference type="PANTHER" id="PTHR33745:SF3">
    <property type="entry name" value="RSBT CO-ANTAGONIST PROTEIN RSBRC"/>
    <property type="match status" value="1"/>
</dbReference>
<dbReference type="Proteomes" id="UP001595989">
    <property type="component" value="Unassembled WGS sequence"/>
</dbReference>
<keyword evidence="4" id="KW-1185">Reference proteome</keyword>
<dbReference type="InterPro" id="IPR051932">
    <property type="entry name" value="Bact_StressResp_Reg"/>
</dbReference>
<name>A0ABV9DPN8_9BACI</name>
<dbReference type="CDD" id="cd07041">
    <property type="entry name" value="STAS_RsbR_RsbS_like"/>
    <property type="match status" value="1"/>
</dbReference>
<protein>
    <submittedName>
        <fullName evidence="3">STAS domain-containing protein</fullName>
    </submittedName>
</protein>
<reference evidence="4" key="1">
    <citation type="journal article" date="2019" name="Int. J. Syst. Evol. Microbiol.">
        <title>The Global Catalogue of Microorganisms (GCM) 10K type strain sequencing project: providing services to taxonomists for standard genome sequencing and annotation.</title>
        <authorList>
            <consortium name="The Broad Institute Genomics Platform"/>
            <consortium name="The Broad Institute Genome Sequencing Center for Infectious Disease"/>
            <person name="Wu L."/>
            <person name="Ma J."/>
        </authorList>
    </citation>
    <scope>NUCLEOTIDE SEQUENCE [LARGE SCALE GENOMIC DNA]</scope>
    <source>
        <strain evidence="4">CGMCC 4.7426</strain>
    </source>
</reference>
<accession>A0ABV9DPN8</accession>
<dbReference type="RefSeq" id="WP_390297910.1">
    <property type="nucleotide sequence ID" value="NZ_JBHSFU010000009.1"/>
</dbReference>
<evidence type="ECO:0000259" key="2">
    <source>
        <dbReference type="PROSITE" id="PS50801"/>
    </source>
</evidence>
<dbReference type="Pfam" id="PF01740">
    <property type="entry name" value="STAS"/>
    <property type="match status" value="1"/>
</dbReference>
<comment type="caution">
    <text evidence="3">The sequence shown here is derived from an EMBL/GenBank/DDBJ whole genome shotgun (WGS) entry which is preliminary data.</text>
</comment>
<proteinExistence type="predicted"/>
<evidence type="ECO:0000313" key="4">
    <source>
        <dbReference type="Proteomes" id="UP001595989"/>
    </source>
</evidence>